<evidence type="ECO:0008006" key="4">
    <source>
        <dbReference type="Google" id="ProtNLM"/>
    </source>
</evidence>
<keyword evidence="3" id="KW-1185">Reference proteome</keyword>
<keyword evidence="1" id="KW-0732">Signal</keyword>
<feature type="chain" id="PRO_5043482308" description="DUF3103 family protein" evidence="1">
    <location>
        <begin position="23"/>
        <end position="383"/>
    </location>
</feature>
<evidence type="ECO:0000313" key="2">
    <source>
        <dbReference type="EMBL" id="BDD08470.1"/>
    </source>
</evidence>
<proteinExistence type="predicted"/>
<dbReference type="Pfam" id="PF11301">
    <property type="entry name" value="DUF3103"/>
    <property type="match status" value="1"/>
</dbReference>
<name>A0AAU9DCA2_9BACT</name>
<evidence type="ECO:0000313" key="3">
    <source>
        <dbReference type="Proteomes" id="UP001348817"/>
    </source>
</evidence>
<dbReference type="KEGG" id="fax:FUAX_09020"/>
<dbReference type="InterPro" id="IPR021452">
    <property type="entry name" value="DUF3103"/>
</dbReference>
<sequence>MKKLIFTPITVFALLVFLASCSQEENDIQVVPETKKEELKSEALVKDFIEIYKKESNRSIILNSLKGQDLPVALDAVMPEFEKNSAGTEALAGLKEYQKEIRSTQVAGEALQASEIWMLNKDKDFAYDEVLFAKAPETKDEEDMETVTVYNIKGEAVELNANERPDLPIIMIEDNGYEALKLRASAMNEMLAESNLNTVGSNLALRTASEDKKPIEVTRLTSINLKDDKEPWFLGSAEIYAVVSGTRNEKNEPQVQVIAMTYLDKSGITYRPNQIMVYWEDYSLQAVNIQLFEQDSRTSYKGLVTNISGEVTKLTSDLAKMPELTALGTIASAIISAMPDKWFTNDDDEVDYFYALKKQDYKDFGGAAGNATATFELDVIEHN</sequence>
<dbReference type="RefSeq" id="WP_338393729.1">
    <property type="nucleotide sequence ID" value="NZ_AP025314.1"/>
</dbReference>
<dbReference type="PROSITE" id="PS51257">
    <property type="entry name" value="PROKAR_LIPOPROTEIN"/>
    <property type="match status" value="1"/>
</dbReference>
<dbReference type="Proteomes" id="UP001348817">
    <property type="component" value="Chromosome"/>
</dbReference>
<protein>
    <recommendedName>
        <fullName evidence="4">DUF3103 family protein</fullName>
    </recommendedName>
</protein>
<organism evidence="2 3">
    <name type="scientific">Fulvitalea axinellae</name>
    <dbReference type="NCBI Taxonomy" id="1182444"/>
    <lineage>
        <taxon>Bacteria</taxon>
        <taxon>Pseudomonadati</taxon>
        <taxon>Bacteroidota</taxon>
        <taxon>Cytophagia</taxon>
        <taxon>Cytophagales</taxon>
        <taxon>Persicobacteraceae</taxon>
        <taxon>Fulvitalea</taxon>
    </lineage>
</organism>
<dbReference type="EMBL" id="AP025314">
    <property type="protein sequence ID" value="BDD08470.1"/>
    <property type="molecule type" value="Genomic_DNA"/>
</dbReference>
<gene>
    <name evidence="2" type="ORF">FUAX_09020</name>
</gene>
<accession>A0AAU9DCA2</accession>
<dbReference type="AlphaFoldDB" id="A0AAU9DCA2"/>
<evidence type="ECO:0000256" key="1">
    <source>
        <dbReference type="SAM" id="SignalP"/>
    </source>
</evidence>
<feature type="signal peptide" evidence="1">
    <location>
        <begin position="1"/>
        <end position="22"/>
    </location>
</feature>
<reference evidence="2 3" key="1">
    <citation type="submission" date="2021-12" db="EMBL/GenBank/DDBJ databases">
        <title>Genome sequencing of bacteria with rrn-lacking chromosome and rrn-plasmid.</title>
        <authorList>
            <person name="Anda M."/>
            <person name="Iwasaki W."/>
        </authorList>
    </citation>
    <scope>NUCLEOTIDE SEQUENCE [LARGE SCALE GENOMIC DNA]</scope>
    <source>
        <strain evidence="2 3">DSM 100852</strain>
    </source>
</reference>